<dbReference type="PROSITE" id="PS50081">
    <property type="entry name" value="ZF_DAG_PE_2"/>
    <property type="match status" value="2"/>
</dbReference>
<keyword evidence="6" id="KW-1185">Reference proteome</keyword>
<dbReference type="PROSITE" id="PS00479">
    <property type="entry name" value="ZF_DAG_PE_1"/>
    <property type="match status" value="1"/>
</dbReference>
<comment type="caution">
    <text evidence="5">The sequence shown here is derived from an EMBL/GenBank/DDBJ whole genome shotgun (WGS) entry which is preliminary data.</text>
</comment>
<protein>
    <submittedName>
        <fullName evidence="5">Serine/threonine-protein kinase D2</fullName>
    </submittedName>
</protein>
<dbReference type="GO" id="GO:0016301">
    <property type="term" value="F:kinase activity"/>
    <property type="evidence" value="ECO:0007669"/>
    <property type="project" value="UniProtKB-KW"/>
</dbReference>
<feature type="region of interest" description="Disordered" evidence="3">
    <location>
        <begin position="191"/>
        <end position="211"/>
    </location>
</feature>
<name>A0ABQ9TW89_SAGOE</name>
<sequence length="219" mass="23680">MGSGKALAYPGSSIRPYLRSTASATFEDFQIRPHALTVHSYRAPAFCDHCGEMLFGLVRQGLKCDGCGLNYHKRCAFSIPNNCSGARKRRLSSTSLASGHSVRLGTSESLPCTADELSRSTTELLPRRPPSSSSSSSASSYTGRPIELDKMLLSKVKVPHTFLIHSYTRPTVCQACKKLLKGLFRQGLQCKGQPAGPGGQTGSGPSPSSNLGLWRRLYR</sequence>
<dbReference type="Proteomes" id="UP001266305">
    <property type="component" value="Unassembled WGS sequence"/>
</dbReference>
<dbReference type="EMBL" id="JASSZA010000019">
    <property type="protein sequence ID" value="KAK2088755.1"/>
    <property type="molecule type" value="Genomic_DNA"/>
</dbReference>
<evidence type="ECO:0000256" key="3">
    <source>
        <dbReference type="SAM" id="MobiDB-lite"/>
    </source>
</evidence>
<evidence type="ECO:0000313" key="6">
    <source>
        <dbReference type="Proteomes" id="UP001266305"/>
    </source>
</evidence>
<accession>A0ABQ9TW89</accession>
<dbReference type="PANTHER" id="PTHR22968">
    <property type="entry name" value="PROTEIN KINASE C, MU"/>
    <property type="match status" value="1"/>
</dbReference>
<evidence type="ECO:0000313" key="5">
    <source>
        <dbReference type="EMBL" id="KAK2088755.1"/>
    </source>
</evidence>
<reference evidence="5 6" key="1">
    <citation type="submission" date="2023-05" db="EMBL/GenBank/DDBJ databases">
        <title>B98-5 Cell Line De Novo Hybrid Assembly: An Optical Mapping Approach.</title>
        <authorList>
            <person name="Kananen K."/>
            <person name="Auerbach J.A."/>
            <person name="Kautto E."/>
            <person name="Blachly J.S."/>
        </authorList>
    </citation>
    <scope>NUCLEOTIDE SEQUENCE [LARGE SCALE GENOMIC DNA]</scope>
    <source>
        <strain evidence="5">B95-8</strain>
        <tissue evidence="5">Cell line</tissue>
    </source>
</reference>
<dbReference type="Gene3D" id="3.30.60.20">
    <property type="match status" value="2"/>
</dbReference>
<feature type="domain" description="Phorbol-ester/DAG-type" evidence="4">
    <location>
        <begin position="159"/>
        <end position="190"/>
    </location>
</feature>
<keyword evidence="1" id="KW-0479">Metal-binding</keyword>
<evidence type="ECO:0000259" key="4">
    <source>
        <dbReference type="PROSITE" id="PS50081"/>
    </source>
</evidence>
<keyword evidence="2" id="KW-0862">Zinc</keyword>
<proteinExistence type="predicted"/>
<feature type="compositionally biased region" description="Low complexity" evidence="3">
    <location>
        <begin position="131"/>
        <end position="140"/>
    </location>
</feature>
<dbReference type="PRINTS" id="PR00008">
    <property type="entry name" value="DAGPEDOMAIN"/>
</dbReference>
<dbReference type="InterPro" id="IPR020454">
    <property type="entry name" value="DAG/PE-bd"/>
</dbReference>
<feature type="domain" description="Phorbol-ester/DAG-type" evidence="4">
    <location>
        <begin position="33"/>
        <end position="83"/>
    </location>
</feature>
<dbReference type="InterPro" id="IPR002219">
    <property type="entry name" value="PKC_DAG/PE"/>
</dbReference>
<keyword evidence="5" id="KW-0808">Transferase</keyword>
<feature type="region of interest" description="Disordered" evidence="3">
    <location>
        <begin position="119"/>
        <end position="142"/>
    </location>
</feature>
<gene>
    <name evidence="5" type="primary">PRKD2_2</name>
    <name evidence="5" type="ORF">P7K49_034662</name>
</gene>
<evidence type="ECO:0000256" key="2">
    <source>
        <dbReference type="ARBA" id="ARBA00022833"/>
    </source>
</evidence>
<organism evidence="5 6">
    <name type="scientific">Saguinus oedipus</name>
    <name type="common">Cotton-top tamarin</name>
    <name type="synonym">Oedipomidas oedipus</name>
    <dbReference type="NCBI Taxonomy" id="9490"/>
    <lineage>
        <taxon>Eukaryota</taxon>
        <taxon>Metazoa</taxon>
        <taxon>Chordata</taxon>
        <taxon>Craniata</taxon>
        <taxon>Vertebrata</taxon>
        <taxon>Euteleostomi</taxon>
        <taxon>Mammalia</taxon>
        <taxon>Eutheria</taxon>
        <taxon>Euarchontoglires</taxon>
        <taxon>Primates</taxon>
        <taxon>Haplorrhini</taxon>
        <taxon>Platyrrhini</taxon>
        <taxon>Cebidae</taxon>
        <taxon>Callitrichinae</taxon>
        <taxon>Saguinus</taxon>
    </lineage>
</organism>
<evidence type="ECO:0000256" key="1">
    <source>
        <dbReference type="ARBA" id="ARBA00022723"/>
    </source>
</evidence>
<dbReference type="InterPro" id="IPR046349">
    <property type="entry name" value="C1-like_sf"/>
</dbReference>
<dbReference type="SUPFAM" id="SSF57889">
    <property type="entry name" value="Cysteine-rich domain"/>
    <property type="match status" value="2"/>
</dbReference>
<dbReference type="Pfam" id="PF00130">
    <property type="entry name" value="C1_1"/>
    <property type="match status" value="2"/>
</dbReference>
<dbReference type="PANTHER" id="PTHR22968:SF12">
    <property type="entry name" value="SERINE_THREONINE-PROTEIN KINASE D2"/>
    <property type="match status" value="1"/>
</dbReference>
<dbReference type="SMART" id="SM00109">
    <property type="entry name" value="C1"/>
    <property type="match status" value="2"/>
</dbReference>
<keyword evidence="5" id="KW-0418">Kinase</keyword>